<dbReference type="Gene3D" id="2.40.50.90">
    <property type="match status" value="1"/>
</dbReference>
<dbReference type="EMBL" id="JACIJD010000038">
    <property type="protein sequence ID" value="MBB5696348.1"/>
    <property type="molecule type" value="Genomic_DNA"/>
</dbReference>
<reference evidence="6 7" key="1">
    <citation type="submission" date="2020-08" db="EMBL/GenBank/DDBJ databases">
        <title>Genomic Encyclopedia of Type Strains, Phase IV (KMG-IV): sequencing the most valuable type-strain genomes for metagenomic binning, comparative biology and taxonomic classification.</title>
        <authorList>
            <person name="Goeker M."/>
        </authorList>
    </citation>
    <scope>NUCLEOTIDE SEQUENCE [LARGE SCALE GENOMIC DNA]</scope>
    <source>
        <strain evidence="6 7">DSM 25622</strain>
    </source>
</reference>
<dbReference type="PROSITE" id="PS01284">
    <property type="entry name" value="TNASE_2"/>
    <property type="match status" value="1"/>
</dbReference>
<feature type="chain" id="PRO_5032636855" evidence="4">
    <location>
        <begin position="27"/>
        <end position="127"/>
    </location>
</feature>
<evidence type="ECO:0000313" key="7">
    <source>
        <dbReference type="Proteomes" id="UP000580654"/>
    </source>
</evidence>
<dbReference type="GO" id="GO:0005737">
    <property type="term" value="C:cytoplasm"/>
    <property type="evidence" value="ECO:0007669"/>
    <property type="project" value="TreeGrafter"/>
</dbReference>
<accession>A0A840Y5D6</accession>
<organism evidence="6 7">
    <name type="scientific">Muricoccus pecuniae</name>
    <dbReference type="NCBI Taxonomy" id="693023"/>
    <lineage>
        <taxon>Bacteria</taxon>
        <taxon>Pseudomonadati</taxon>
        <taxon>Pseudomonadota</taxon>
        <taxon>Alphaproteobacteria</taxon>
        <taxon>Acetobacterales</taxon>
        <taxon>Roseomonadaceae</taxon>
        <taxon>Muricoccus</taxon>
    </lineage>
</organism>
<keyword evidence="1" id="KW-0540">Nuclease</keyword>
<dbReference type="PANTHER" id="PTHR12302">
    <property type="entry name" value="EBNA2 BINDING PROTEIN P100"/>
    <property type="match status" value="1"/>
</dbReference>
<dbReference type="AlphaFoldDB" id="A0A840Y5D6"/>
<dbReference type="GO" id="GO:0003676">
    <property type="term" value="F:nucleic acid binding"/>
    <property type="evidence" value="ECO:0007669"/>
    <property type="project" value="InterPro"/>
</dbReference>
<dbReference type="InterPro" id="IPR016071">
    <property type="entry name" value="Staphylococal_nuclease_OB-fold"/>
</dbReference>
<keyword evidence="3" id="KW-0378">Hydrolase</keyword>
<feature type="signal peptide" evidence="4">
    <location>
        <begin position="1"/>
        <end position="26"/>
    </location>
</feature>
<gene>
    <name evidence="6" type="ORF">FHS87_004419</name>
</gene>
<feature type="domain" description="TNase-like" evidence="5">
    <location>
        <begin position="29"/>
        <end position="103"/>
    </location>
</feature>
<dbReference type="PANTHER" id="PTHR12302:SF3">
    <property type="entry name" value="SERINE_THREONINE-PROTEIN KINASE 31"/>
    <property type="match status" value="1"/>
</dbReference>
<dbReference type="Proteomes" id="UP000580654">
    <property type="component" value="Unassembled WGS sequence"/>
</dbReference>
<evidence type="ECO:0000256" key="4">
    <source>
        <dbReference type="SAM" id="SignalP"/>
    </source>
</evidence>
<name>A0A840Y5D6_9PROT</name>
<proteinExistence type="predicted"/>
<dbReference type="PROSITE" id="PS50830">
    <property type="entry name" value="TNASE_3"/>
    <property type="match status" value="1"/>
</dbReference>
<keyword evidence="7" id="KW-1185">Reference proteome</keyword>
<dbReference type="GO" id="GO:0016787">
    <property type="term" value="F:hydrolase activity"/>
    <property type="evidence" value="ECO:0007669"/>
    <property type="project" value="UniProtKB-KW"/>
</dbReference>
<evidence type="ECO:0000256" key="1">
    <source>
        <dbReference type="ARBA" id="ARBA00022722"/>
    </source>
</evidence>
<evidence type="ECO:0000256" key="3">
    <source>
        <dbReference type="ARBA" id="ARBA00022801"/>
    </source>
</evidence>
<dbReference type="InterPro" id="IPR002071">
    <property type="entry name" value="Thermonucl_AS"/>
</dbReference>
<dbReference type="SUPFAM" id="SSF50199">
    <property type="entry name" value="Staphylococcal nuclease"/>
    <property type="match status" value="1"/>
</dbReference>
<dbReference type="GO" id="GO:0004519">
    <property type="term" value="F:endonuclease activity"/>
    <property type="evidence" value="ECO:0007669"/>
    <property type="project" value="UniProtKB-KW"/>
</dbReference>
<dbReference type="Pfam" id="PF00565">
    <property type="entry name" value="SNase"/>
    <property type="match status" value="1"/>
</dbReference>
<keyword evidence="4" id="KW-0732">Signal</keyword>
<evidence type="ECO:0000256" key="2">
    <source>
        <dbReference type="ARBA" id="ARBA00022759"/>
    </source>
</evidence>
<keyword evidence="2 6" id="KW-0255">Endonuclease</keyword>
<comment type="caution">
    <text evidence="6">The sequence shown here is derived from an EMBL/GenBank/DDBJ whole genome shotgun (WGS) entry which is preliminary data.</text>
</comment>
<sequence length="127" mass="13947">MLAAPSRVVAISVLLASLLSGLAAWAADLSGRVVGLADGVRVTVQDTDRYGRTVGRVYAGPVDVNAEMVRQGTAWVYCQYSRDAELLRLETEARTARRGLWALPEAQRTPPWEWRAAERGNTLQPPR</sequence>
<protein>
    <submittedName>
        <fullName evidence="6">Endonuclease YncB(Thermonuclease family)</fullName>
    </submittedName>
</protein>
<evidence type="ECO:0000259" key="5">
    <source>
        <dbReference type="PROSITE" id="PS50830"/>
    </source>
</evidence>
<dbReference type="RefSeq" id="WP_221300270.1">
    <property type="nucleotide sequence ID" value="NZ_JACIJD010000038.1"/>
</dbReference>
<evidence type="ECO:0000313" key="6">
    <source>
        <dbReference type="EMBL" id="MBB5696348.1"/>
    </source>
</evidence>
<dbReference type="SMART" id="SM00318">
    <property type="entry name" value="SNc"/>
    <property type="match status" value="1"/>
</dbReference>
<dbReference type="InterPro" id="IPR035437">
    <property type="entry name" value="SNase_OB-fold_sf"/>
</dbReference>